<dbReference type="STRING" id="1590841.A0A2R6R475"/>
<dbReference type="GO" id="GO:0009451">
    <property type="term" value="P:RNA modification"/>
    <property type="evidence" value="ECO:0007669"/>
    <property type="project" value="InterPro"/>
</dbReference>
<dbReference type="InParanoid" id="A0A2R6R475"/>
<evidence type="ECO:0000256" key="2">
    <source>
        <dbReference type="ARBA" id="ARBA00022737"/>
    </source>
</evidence>
<feature type="repeat" description="PPR" evidence="3">
    <location>
        <begin position="395"/>
        <end position="429"/>
    </location>
</feature>
<dbReference type="FunFam" id="1.25.40.10:FF:000031">
    <property type="entry name" value="Pentatricopeptide repeat-containing protein mitochondrial"/>
    <property type="match status" value="1"/>
</dbReference>
<dbReference type="PANTHER" id="PTHR47926">
    <property type="entry name" value="PENTATRICOPEPTIDE REPEAT-CONTAINING PROTEIN"/>
    <property type="match status" value="1"/>
</dbReference>
<dbReference type="Gene3D" id="1.25.40.10">
    <property type="entry name" value="Tetratricopeptide repeat domain"/>
    <property type="match status" value="5"/>
</dbReference>
<sequence length="1004" mass="111751">MEYDFFSLNMRVAFPPPVFRGLFSSLYPIPTTCMKFPSKSPTISRPILLSVRFRSPSCADLKVVEPREPLTDIETQNSQLQSSFTEIPRRLNSPDSNIFERNVKRKIGKNFDVLGNKGIGKLSGKERLKSYSERLRNCALNLSLNEGKEIHGVVIKHGIDPDMHLWVSLINFYAKCGGLDFARRVLDEMPERDVVSWTALIAGFVSAGRGSDGVYLFGEMRREGITPNEFTLATGLKAGSMSLDLVFGKQVHAEVIKLGIFSDIFVGSALVDLYAKCGEMKYADKVFFWMPEQNAVSWNALLNGYAQVGNGEEVLKLFCMMTKSKMEFSKFTLSTVLKGLANSGDLGAGRVVHSMAIKIGCDHDEFVSSTLLDMYSKCGLADDALKVFTRIKSPDVVAWTAMITCLDQQGQKQEAARLFLLMRDTGLKPNQFTLASLVSAAADLDPRYCESIHACVYKYGFQSENVVNNALVAMYTKIGSVDNGYRVFTAMSAWDVVSWNALLSGFHDSRTCDQGPKIFIQMLLEGFKPNMYTFISILRSCSSLSNVDFGKQVHAHIIKGSLDEDGFIGTALVDMYAKCRCMEDADVIFKKLNERDLFSWTVIISGYAHTDQGEKAIKCFSHMRKEGVNPNEFTLASCLRGCTGIASLENGRQLHSLAIKSGHFGDIFVASAIVDMYGKCGSIEDAEAFFKGLDFRDTVAWNTIICGYSQHGLGDKALEAFKTMLVEGAVPDGVTFLGILSACSHMGLVEEGKKYFDSMNDVYGVIPSIEHYACIIDILGRAGKFNEVGSFIEEMKVTPNALIWETVLGSCKIHGNVELGEKAAEKLFELEPDIDSNYILLSNIFAAKGRWSDVSKTRALMSGQGVKKEPGCSWVEVDAQTHVFLSQDGSHSKIGEIYQKLEELGQKLTSVGYIPNTDNVLHNVSYREKRENLFYHSERLALAFALISNMPNKTIRIFKNLRICGDCHDFMKLISGTINREIVIRDIKRFHHFRGGTCSCQDYW</sequence>
<dbReference type="PROSITE" id="PS51375">
    <property type="entry name" value="PPR"/>
    <property type="match status" value="7"/>
</dbReference>
<feature type="repeat" description="PPR" evidence="3">
    <location>
        <begin position="697"/>
        <end position="731"/>
    </location>
</feature>
<proteinExistence type="inferred from homology"/>
<dbReference type="GO" id="GO:0003723">
    <property type="term" value="F:RNA binding"/>
    <property type="evidence" value="ECO:0007669"/>
    <property type="project" value="InterPro"/>
</dbReference>
<evidence type="ECO:0000313" key="5">
    <source>
        <dbReference type="EMBL" id="PSS20821.1"/>
    </source>
</evidence>
<dbReference type="InterPro" id="IPR002885">
    <property type="entry name" value="PPR_rpt"/>
</dbReference>
<feature type="repeat" description="PPR" evidence="3">
    <location>
        <begin position="193"/>
        <end position="227"/>
    </location>
</feature>
<dbReference type="Pfam" id="PF20431">
    <property type="entry name" value="E_motif"/>
    <property type="match status" value="1"/>
</dbReference>
<feature type="repeat" description="PPR" evidence="3">
    <location>
        <begin position="294"/>
        <end position="328"/>
    </location>
</feature>
<dbReference type="InterPro" id="IPR011990">
    <property type="entry name" value="TPR-like_helical_dom_sf"/>
</dbReference>
<dbReference type="OrthoDB" id="1902591at2759"/>
<dbReference type="InterPro" id="IPR046848">
    <property type="entry name" value="E_motif"/>
</dbReference>
<feature type="repeat" description="PPR" evidence="3">
    <location>
        <begin position="162"/>
        <end position="192"/>
    </location>
</feature>
<organism evidence="5 6">
    <name type="scientific">Actinidia chinensis var. chinensis</name>
    <name type="common">Chinese soft-hair kiwi</name>
    <dbReference type="NCBI Taxonomy" id="1590841"/>
    <lineage>
        <taxon>Eukaryota</taxon>
        <taxon>Viridiplantae</taxon>
        <taxon>Streptophyta</taxon>
        <taxon>Embryophyta</taxon>
        <taxon>Tracheophyta</taxon>
        <taxon>Spermatophyta</taxon>
        <taxon>Magnoliopsida</taxon>
        <taxon>eudicotyledons</taxon>
        <taxon>Gunneridae</taxon>
        <taxon>Pentapetalae</taxon>
        <taxon>asterids</taxon>
        <taxon>Ericales</taxon>
        <taxon>Actinidiaceae</taxon>
        <taxon>Actinidia</taxon>
    </lineage>
</organism>
<accession>A0A2R6R475</accession>
<reference evidence="6" key="2">
    <citation type="journal article" date="2018" name="BMC Genomics">
        <title>A manually annotated Actinidia chinensis var. chinensis (kiwifruit) genome highlights the challenges associated with draft genomes and gene prediction in plants.</title>
        <authorList>
            <person name="Pilkington S.M."/>
            <person name="Crowhurst R."/>
            <person name="Hilario E."/>
            <person name="Nardozza S."/>
            <person name="Fraser L."/>
            <person name="Peng Y."/>
            <person name="Gunaseelan K."/>
            <person name="Simpson R."/>
            <person name="Tahir J."/>
            <person name="Deroles S.C."/>
            <person name="Templeton K."/>
            <person name="Luo Z."/>
            <person name="Davy M."/>
            <person name="Cheng C."/>
            <person name="McNeilage M."/>
            <person name="Scaglione D."/>
            <person name="Liu Y."/>
            <person name="Zhang Q."/>
            <person name="Datson P."/>
            <person name="De Silva N."/>
            <person name="Gardiner S.E."/>
            <person name="Bassett H."/>
            <person name="Chagne D."/>
            <person name="McCallum J."/>
            <person name="Dzierzon H."/>
            <person name="Deng C."/>
            <person name="Wang Y.Y."/>
            <person name="Barron L."/>
            <person name="Manako K."/>
            <person name="Bowen J."/>
            <person name="Foster T.M."/>
            <person name="Erridge Z.A."/>
            <person name="Tiffin H."/>
            <person name="Waite C.N."/>
            <person name="Davies K.M."/>
            <person name="Grierson E.P."/>
            <person name="Laing W.A."/>
            <person name="Kirk R."/>
            <person name="Chen X."/>
            <person name="Wood M."/>
            <person name="Montefiori M."/>
            <person name="Brummell D.A."/>
            <person name="Schwinn K.E."/>
            <person name="Catanach A."/>
            <person name="Fullerton C."/>
            <person name="Li D."/>
            <person name="Meiyalaghan S."/>
            <person name="Nieuwenhuizen N."/>
            <person name="Read N."/>
            <person name="Prakash R."/>
            <person name="Hunter D."/>
            <person name="Zhang H."/>
            <person name="McKenzie M."/>
            <person name="Knabel M."/>
            <person name="Harris A."/>
            <person name="Allan A.C."/>
            <person name="Gleave A."/>
            <person name="Chen A."/>
            <person name="Janssen B.J."/>
            <person name="Plunkett B."/>
            <person name="Ampomah-Dwamena C."/>
            <person name="Voogd C."/>
            <person name="Leif D."/>
            <person name="Lafferty D."/>
            <person name="Souleyre E.J.F."/>
            <person name="Varkonyi-Gasic E."/>
            <person name="Gambi F."/>
            <person name="Hanley J."/>
            <person name="Yao J.L."/>
            <person name="Cheung J."/>
            <person name="David K.M."/>
            <person name="Warren B."/>
            <person name="Marsh K."/>
            <person name="Snowden K.C."/>
            <person name="Lin-Wang K."/>
            <person name="Brian L."/>
            <person name="Martinez-Sanchez M."/>
            <person name="Wang M."/>
            <person name="Ileperuma N."/>
            <person name="Macnee N."/>
            <person name="Campin R."/>
            <person name="McAtee P."/>
            <person name="Drummond R.S.M."/>
            <person name="Espley R.V."/>
            <person name="Ireland H.S."/>
            <person name="Wu R."/>
            <person name="Atkinson R.G."/>
            <person name="Karunairetnam S."/>
            <person name="Bulley S."/>
            <person name="Chunkath S."/>
            <person name="Hanley Z."/>
            <person name="Storey R."/>
            <person name="Thrimawithana A.H."/>
            <person name="Thomson S."/>
            <person name="David C."/>
            <person name="Testolin R."/>
            <person name="Huang H."/>
            <person name="Hellens R.P."/>
            <person name="Schaffer R.J."/>
        </authorList>
    </citation>
    <scope>NUCLEOTIDE SEQUENCE [LARGE SCALE GENOMIC DNA]</scope>
    <source>
        <strain evidence="6">cv. Red5</strain>
    </source>
</reference>
<dbReference type="FunFam" id="1.25.40.10:FF:000227">
    <property type="entry name" value="Pentatricopeptide repeat-containing protein At3g13880"/>
    <property type="match status" value="1"/>
</dbReference>
<dbReference type="Pfam" id="PF01535">
    <property type="entry name" value="PPR"/>
    <property type="match status" value="2"/>
</dbReference>
<keyword evidence="2" id="KW-0677">Repeat</keyword>
<evidence type="ECO:0000313" key="6">
    <source>
        <dbReference type="Proteomes" id="UP000241394"/>
    </source>
</evidence>
<protein>
    <submittedName>
        <fullName evidence="5">Pentatricopeptide repeat-containing protein</fullName>
    </submittedName>
</protein>
<dbReference type="FunFam" id="1.25.40.10:FF:001325">
    <property type="entry name" value="Tetratricopeptide repeat (TPR)-like superfamily protein"/>
    <property type="match status" value="1"/>
</dbReference>
<dbReference type="FunFam" id="1.25.40.10:FF:000073">
    <property type="entry name" value="Pentatricopeptide repeat-containing protein chloroplastic"/>
    <property type="match status" value="1"/>
</dbReference>
<dbReference type="FunFam" id="1.25.40.10:FF:000366">
    <property type="entry name" value="Pentatricopeptide (PPR) repeat-containing protein"/>
    <property type="match status" value="1"/>
</dbReference>
<dbReference type="InterPro" id="IPR046960">
    <property type="entry name" value="PPR_At4g14850-like_plant"/>
</dbReference>
<keyword evidence="6" id="KW-1185">Reference proteome</keyword>
<dbReference type="Gramene" id="PSS20821">
    <property type="protein sequence ID" value="PSS20821"/>
    <property type="gene ID" value="CEY00_Acc09861"/>
</dbReference>
<dbReference type="Pfam" id="PF13041">
    <property type="entry name" value="PPR_2"/>
    <property type="match status" value="6"/>
</dbReference>
<dbReference type="PANTHER" id="PTHR47926:SF344">
    <property type="entry name" value="OS07G0636900 PROTEIN"/>
    <property type="match status" value="1"/>
</dbReference>
<dbReference type="OMA" id="PEMDSTY"/>
<gene>
    <name evidence="5" type="ORF">CEY00_Acc09861</name>
</gene>
<evidence type="ECO:0000256" key="3">
    <source>
        <dbReference type="PROSITE-ProRule" id="PRU00708"/>
    </source>
</evidence>
<comment type="caution">
    <text evidence="5">The sequence shown here is derived from an EMBL/GenBank/DDBJ whole genome shotgun (WGS) entry which is preliminary data.</text>
</comment>
<dbReference type="EMBL" id="NKQK01000009">
    <property type="protein sequence ID" value="PSS20821.1"/>
    <property type="molecule type" value="Genomic_DNA"/>
</dbReference>
<feature type="domain" description="DYW" evidence="4">
    <location>
        <begin position="912"/>
        <end position="1004"/>
    </location>
</feature>
<dbReference type="Proteomes" id="UP000241394">
    <property type="component" value="Chromosome LG9"/>
</dbReference>
<dbReference type="Pfam" id="PF14432">
    <property type="entry name" value="DYW_deaminase"/>
    <property type="match status" value="1"/>
</dbReference>
<dbReference type="InterPro" id="IPR032867">
    <property type="entry name" value="DYW_dom"/>
</dbReference>
<comment type="similarity">
    <text evidence="1">Belongs to the PPR family. PCMP-H subfamily.</text>
</comment>
<evidence type="ECO:0000256" key="1">
    <source>
        <dbReference type="ARBA" id="ARBA00006643"/>
    </source>
</evidence>
<reference evidence="5 6" key="1">
    <citation type="submission" date="2017-07" db="EMBL/GenBank/DDBJ databases">
        <title>An improved, manually edited Actinidia chinensis var. chinensis (kiwifruit) genome highlights the challenges associated with draft genomes and gene prediction in plants.</title>
        <authorList>
            <person name="Pilkington S."/>
            <person name="Crowhurst R."/>
            <person name="Hilario E."/>
            <person name="Nardozza S."/>
            <person name="Fraser L."/>
            <person name="Peng Y."/>
            <person name="Gunaseelan K."/>
            <person name="Simpson R."/>
            <person name="Tahir J."/>
            <person name="Deroles S."/>
            <person name="Templeton K."/>
            <person name="Luo Z."/>
            <person name="Davy M."/>
            <person name="Cheng C."/>
            <person name="Mcneilage M."/>
            <person name="Scaglione D."/>
            <person name="Liu Y."/>
            <person name="Zhang Q."/>
            <person name="Datson P."/>
            <person name="De Silva N."/>
            <person name="Gardiner S."/>
            <person name="Bassett H."/>
            <person name="Chagne D."/>
            <person name="Mccallum J."/>
            <person name="Dzierzon H."/>
            <person name="Deng C."/>
            <person name="Wang Y.-Y."/>
            <person name="Barron N."/>
            <person name="Manako K."/>
            <person name="Bowen J."/>
            <person name="Foster T."/>
            <person name="Erridge Z."/>
            <person name="Tiffin H."/>
            <person name="Waite C."/>
            <person name="Davies K."/>
            <person name="Grierson E."/>
            <person name="Laing W."/>
            <person name="Kirk R."/>
            <person name="Chen X."/>
            <person name="Wood M."/>
            <person name="Montefiori M."/>
            <person name="Brummell D."/>
            <person name="Schwinn K."/>
            <person name="Catanach A."/>
            <person name="Fullerton C."/>
            <person name="Li D."/>
            <person name="Meiyalaghan S."/>
            <person name="Nieuwenhuizen N."/>
            <person name="Read N."/>
            <person name="Prakash R."/>
            <person name="Hunter D."/>
            <person name="Zhang H."/>
            <person name="Mckenzie M."/>
            <person name="Knabel M."/>
            <person name="Harris A."/>
            <person name="Allan A."/>
            <person name="Chen A."/>
            <person name="Janssen B."/>
            <person name="Plunkett B."/>
            <person name="Dwamena C."/>
            <person name="Voogd C."/>
            <person name="Leif D."/>
            <person name="Lafferty D."/>
            <person name="Souleyre E."/>
            <person name="Varkonyi-Gasic E."/>
            <person name="Gambi F."/>
            <person name="Hanley J."/>
            <person name="Yao J.-L."/>
            <person name="Cheung J."/>
            <person name="David K."/>
            <person name="Warren B."/>
            <person name="Marsh K."/>
            <person name="Snowden K."/>
            <person name="Lin-Wang K."/>
            <person name="Brian L."/>
            <person name="Martinez-Sanchez M."/>
            <person name="Wang M."/>
            <person name="Ileperuma N."/>
            <person name="Macnee N."/>
            <person name="Campin R."/>
            <person name="Mcatee P."/>
            <person name="Drummond R."/>
            <person name="Espley R."/>
            <person name="Ireland H."/>
            <person name="Wu R."/>
            <person name="Atkinson R."/>
            <person name="Karunairetnam S."/>
            <person name="Bulley S."/>
            <person name="Chunkath S."/>
            <person name="Hanley Z."/>
            <person name="Storey R."/>
            <person name="Thrimawithana A."/>
            <person name="Thomson S."/>
            <person name="David C."/>
            <person name="Testolin R."/>
        </authorList>
    </citation>
    <scope>NUCLEOTIDE SEQUENCE [LARGE SCALE GENOMIC DNA]</scope>
    <source>
        <strain evidence="6">cv. Red5</strain>
        <tissue evidence="5">Young leaf</tissue>
    </source>
</reference>
<name>A0A2R6R475_ACTCC</name>
<dbReference type="GO" id="GO:0008270">
    <property type="term" value="F:zinc ion binding"/>
    <property type="evidence" value="ECO:0007669"/>
    <property type="project" value="InterPro"/>
</dbReference>
<dbReference type="FunFam" id="1.25.40.10:FF:000343">
    <property type="entry name" value="Pentatricopeptide repeat-containing protein At3g58590"/>
    <property type="match status" value="2"/>
</dbReference>
<dbReference type="AlphaFoldDB" id="A0A2R6R475"/>
<evidence type="ECO:0000259" key="4">
    <source>
        <dbReference type="Pfam" id="PF14432"/>
    </source>
</evidence>
<feature type="repeat" description="PPR" evidence="3">
    <location>
        <begin position="596"/>
        <end position="630"/>
    </location>
</feature>
<feature type="repeat" description="PPR" evidence="3">
    <location>
        <begin position="495"/>
        <end position="529"/>
    </location>
</feature>
<dbReference type="NCBIfam" id="TIGR00756">
    <property type="entry name" value="PPR"/>
    <property type="match status" value="4"/>
</dbReference>